<comment type="caution">
    <text evidence="2">The sequence shown here is derived from an EMBL/GenBank/DDBJ whole genome shotgun (WGS) entry which is preliminary data.</text>
</comment>
<feature type="compositionally biased region" description="Polar residues" evidence="1">
    <location>
        <begin position="220"/>
        <end position="236"/>
    </location>
</feature>
<feature type="compositionally biased region" description="Acidic residues" evidence="1">
    <location>
        <begin position="10"/>
        <end position="19"/>
    </location>
</feature>
<sequence>MDTNYLDFGSDTDSDGDGMDDLRLDSDEEEERDDVRLLKMLFTKSTNPVPKKVRDVDDFEAEMEAELDKRALEIETQGGLPHQKSLSRSSSTSSLNRKSPTPCSSPKPGSSKRVRFAPDLKAITSSQPESSSGISKDVDKMDTGSVQNSSGKSIEECKFTTPKAYDPIYFDSDEEEGEDEEAKKAKKSKRSVLSNDDLFYDPESDSRDQAWIDDHRRTYSDPNSKQKSNTSGINPLPNSDAVLNCPACFTLLCLDCQRHEYYLSQYRAMFVMNCVIAKDVTLKVPLKESKWKGRRRRKHSESNDPESNPGNLSSGDEFNPVRCKVCTTQVAVYDTQECLNVLFHITDTSFIQCRL</sequence>
<feature type="region of interest" description="Disordered" evidence="1">
    <location>
        <begin position="196"/>
        <end position="236"/>
    </location>
</feature>
<dbReference type="Pfam" id="PF10238">
    <property type="entry name" value="Eapp_C"/>
    <property type="match status" value="1"/>
</dbReference>
<evidence type="ECO:0008006" key="4">
    <source>
        <dbReference type="Google" id="ProtNLM"/>
    </source>
</evidence>
<name>A0A8J2JK38_9HEXA</name>
<feature type="region of interest" description="Disordered" evidence="1">
    <location>
        <begin position="292"/>
        <end position="313"/>
    </location>
</feature>
<evidence type="ECO:0000256" key="1">
    <source>
        <dbReference type="SAM" id="MobiDB-lite"/>
    </source>
</evidence>
<accession>A0A8J2JK38</accession>
<dbReference type="Proteomes" id="UP000708208">
    <property type="component" value="Unassembled WGS sequence"/>
</dbReference>
<dbReference type="EMBL" id="CAJVCH010065812">
    <property type="protein sequence ID" value="CAG7719937.1"/>
    <property type="molecule type" value="Genomic_DNA"/>
</dbReference>
<feature type="compositionally biased region" description="Acidic residues" evidence="1">
    <location>
        <begin position="171"/>
        <end position="180"/>
    </location>
</feature>
<feature type="compositionally biased region" description="Basic and acidic residues" evidence="1">
    <location>
        <begin position="204"/>
        <end position="219"/>
    </location>
</feature>
<gene>
    <name evidence="2" type="ORF">AFUS01_LOCUS9234</name>
</gene>
<proteinExistence type="predicted"/>
<evidence type="ECO:0000313" key="2">
    <source>
        <dbReference type="EMBL" id="CAG7719937.1"/>
    </source>
</evidence>
<keyword evidence="3" id="KW-1185">Reference proteome</keyword>
<evidence type="ECO:0000313" key="3">
    <source>
        <dbReference type="Proteomes" id="UP000708208"/>
    </source>
</evidence>
<feature type="region of interest" description="Disordered" evidence="1">
    <location>
        <begin position="1"/>
        <end position="32"/>
    </location>
</feature>
<protein>
    <recommendedName>
        <fullName evidence="4">E2F-associated phosphoprotein</fullName>
    </recommendedName>
</protein>
<dbReference type="PANTHER" id="PTHR15967:SF0">
    <property type="entry name" value="E2F-ASSOCIATED PHOSPHOPROTEIN"/>
    <property type="match status" value="1"/>
</dbReference>
<dbReference type="PANTHER" id="PTHR15967">
    <property type="entry name" value="E2F-ASSOCIATED PHOSPHOPROTEIN"/>
    <property type="match status" value="1"/>
</dbReference>
<organism evidence="2 3">
    <name type="scientific">Allacma fusca</name>
    <dbReference type="NCBI Taxonomy" id="39272"/>
    <lineage>
        <taxon>Eukaryota</taxon>
        <taxon>Metazoa</taxon>
        <taxon>Ecdysozoa</taxon>
        <taxon>Arthropoda</taxon>
        <taxon>Hexapoda</taxon>
        <taxon>Collembola</taxon>
        <taxon>Symphypleona</taxon>
        <taxon>Sminthuridae</taxon>
        <taxon>Allacma</taxon>
    </lineage>
</organism>
<feature type="compositionally biased region" description="Polar residues" evidence="1">
    <location>
        <begin position="123"/>
        <end position="134"/>
    </location>
</feature>
<dbReference type="AlphaFoldDB" id="A0A8J2JK38"/>
<feature type="compositionally biased region" description="Low complexity" evidence="1">
    <location>
        <begin position="84"/>
        <end position="99"/>
    </location>
</feature>
<feature type="region of interest" description="Disordered" evidence="1">
    <location>
        <begin position="169"/>
        <end position="188"/>
    </location>
</feature>
<dbReference type="InterPro" id="IPR019370">
    <property type="entry name" value="E2F-assoc_phosphoprotein"/>
</dbReference>
<dbReference type="OrthoDB" id="122464at2759"/>
<dbReference type="GO" id="GO:0005634">
    <property type="term" value="C:nucleus"/>
    <property type="evidence" value="ECO:0007669"/>
    <property type="project" value="TreeGrafter"/>
</dbReference>
<feature type="region of interest" description="Disordered" evidence="1">
    <location>
        <begin position="70"/>
        <end position="158"/>
    </location>
</feature>
<reference evidence="2" key="1">
    <citation type="submission" date="2021-06" db="EMBL/GenBank/DDBJ databases">
        <authorList>
            <person name="Hodson N. C."/>
            <person name="Mongue J. A."/>
            <person name="Jaron S. K."/>
        </authorList>
    </citation>
    <scope>NUCLEOTIDE SEQUENCE</scope>
</reference>